<evidence type="ECO:0000256" key="1">
    <source>
        <dbReference type="ARBA" id="ARBA00010813"/>
    </source>
</evidence>
<proteinExistence type="inferred from homology"/>
<dbReference type="PANTHER" id="PTHR43125:SF1">
    <property type="entry name" value="INOSITOL-3-PHOSPHATE SYNTHASE"/>
    <property type="match status" value="1"/>
</dbReference>
<dbReference type="GeneID" id="12449954"/>
<dbReference type="Gene3D" id="3.30.360.10">
    <property type="entry name" value="Dihydrodipicolinate Reductase, domain 2"/>
    <property type="match status" value="1"/>
</dbReference>
<sequence>MGKIKVGLIGIGNCASAIVQGVLLSKKDPNKTKEILFTDIGGYKIEDIDFTLAIDVDVRKIGKDLGDAIFEGPNLFPKIVDDTKTGVKVIAGPVLDGVADHMRNIFMPHNKEVTMEEIVSAIKSSGTEVLVNMLPVGSEEATRFYAEAAIKAGVAFINGMPVFIASDPKGEWQEKFKKAGLPVLGDDVKGQFGATILHSSLTALMRERGLRINETYQLNIGGNTDFLNMKEEERLRSKRESKTSAVLNTLTNPKEILEKNRIRIGPSDWVPFLGNTKIAYIYVRATSFLGFPVELDVKLKVDDKSQYAAAMIDVIRLAKLALDNGLSGAIHEASAYYMKHPPKPVSSPYEARSLLEEFIRKYGKKSIS</sequence>
<evidence type="ECO:0000259" key="2">
    <source>
        <dbReference type="Pfam" id="PF01658"/>
    </source>
</evidence>
<dbReference type="InterPro" id="IPR013021">
    <property type="entry name" value="Myo-inos-1-P_Synthase_GAPDH"/>
</dbReference>
<dbReference type="HOGENOM" id="CLU_050011_0_0_2"/>
<dbReference type="InterPro" id="IPR036291">
    <property type="entry name" value="NAD(P)-bd_dom_sf"/>
</dbReference>
<accession>I0A1K0</accession>
<dbReference type="Gene3D" id="3.40.50.720">
    <property type="entry name" value="NAD(P)-binding Rossmann-like Domain"/>
    <property type="match status" value="1"/>
</dbReference>
<dbReference type="InParanoid" id="I0A1K0"/>
<comment type="similarity">
    <text evidence="1">Belongs to the myo-inositol 1-phosphate synthase family.</text>
</comment>
<dbReference type="SUPFAM" id="SSF51735">
    <property type="entry name" value="NAD(P)-binding Rossmann-fold domains"/>
    <property type="match status" value="1"/>
</dbReference>
<dbReference type="GO" id="GO:0008654">
    <property type="term" value="P:phospholipid biosynthetic process"/>
    <property type="evidence" value="ECO:0007669"/>
    <property type="project" value="InterPro"/>
</dbReference>
<evidence type="ECO:0000313" key="3">
    <source>
        <dbReference type="EMBL" id="AFH42857.1"/>
    </source>
</evidence>
<dbReference type="Proteomes" id="UP000007391">
    <property type="component" value="Chromosome"/>
</dbReference>
<keyword evidence="4" id="KW-1185">Reference proteome</keyword>
<dbReference type="KEGG" id="ffo:FFONT_0869"/>
<reference evidence="3 4" key="2">
    <citation type="journal article" date="2014" name="Extremophiles">
        <title>Analysis of the complete genome of Fervidococcus fontis confirms the distinct phylogenetic position of the order Fervidicoccales and suggests its environmental function.</title>
        <authorList>
            <person name="Lebedinsky A.V."/>
            <person name="Mardanov A.V."/>
            <person name="Kublanov I.V."/>
            <person name="Gumerov V.M."/>
            <person name="Beletsky A.V."/>
            <person name="Perevalova A.A."/>
            <person name="Bidzhieva S.Kh."/>
            <person name="Bonch-Osmolovskaya E.A."/>
            <person name="Skryabin K.G."/>
            <person name="Ravin N.V."/>
        </authorList>
    </citation>
    <scope>NUCLEOTIDE SEQUENCE [LARGE SCALE GENOMIC DNA]</scope>
    <source>
        <strain evidence="4">DSM 19380 / VKM B-2539 / Kam940</strain>
    </source>
</reference>
<dbReference type="STRING" id="1163730.FFONT_0869"/>
<name>I0A1K0_FERFK</name>
<dbReference type="InterPro" id="IPR002587">
    <property type="entry name" value="Myo-inos-1-P_Synthase"/>
</dbReference>
<dbReference type="GO" id="GO:0004512">
    <property type="term" value="F:inositol-3-phosphate synthase activity"/>
    <property type="evidence" value="ECO:0007669"/>
    <property type="project" value="InterPro"/>
</dbReference>
<dbReference type="eggNOG" id="arCOG04213">
    <property type="taxonomic scope" value="Archaea"/>
</dbReference>
<dbReference type="PIRSF" id="PIRSF015578">
    <property type="entry name" value="Myoinos-ppht_syn"/>
    <property type="match status" value="1"/>
</dbReference>
<dbReference type="GO" id="GO:0006021">
    <property type="term" value="P:inositol biosynthetic process"/>
    <property type="evidence" value="ECO:0007669"/>
    <property type="project" value="InterPro"/>
</dbReference>
<feature type="domain" description="Myo-inositol-1-phosphate synthase GAPDH-like" evidence="2">
    <location>
        <begin position="193"/>
        <end position="303"/>
    </location>
</feature>
<reference evidence="4" key="1">
    <citation type="submission" date="2012-03" db="EMBL/GenBank/DDBJ databases">
        <title>Fervidicoccus fontis complete genome analysis confirms its distinct phylogenetic position and predicts its environmental function.</title>
        <authorList>
            <person name="Lebedinsky A.V."/>
            <person name="Mardanov A.V."/>
            <person name="Gumerov V.M."/>
            <person name="Beletsky A.V."/>
            <person name="Kublanov I.V."/>
            <person name="Perevalova A.A."/>
            <person name="Bonch-Osmolovskaya E.A."/>
            <person name="Ravin N.V."/>
            <person name="Skryabin K.G."/>
        </authorList>
    </citation>
    <scope>NUCLEOTIDE SEQUENCE [LARGE SCALE GENOMIC DNA]</scope>
    <source>
        <strain evidence="4">DSM 19380 / VKM B-2539 / Kam940</strain>
    </source>
</reference>
<organism evidence="3 4">
    <name type="scientific">Fervidicoccus fontis (strain DSM 19380 / JCM 18336 / VKM B-2539 / Kam940)</name>
    <dbReference type="NCBI Taxonomy" id="1163730"/>
    <lineage>
        <taxon>Archaea</taxon>
        <taxon>Thermoproteota</taxon>
        <taxon>Thermoprotei</taxon>
        <taxon>Fervidicoccales</taxon>
        <taxon>Fervidicoccaceae</taxon>
        <taxon>Fervidicoccus</taxon>
    </lineage>
</organism>
<dbReference type="OrthoDB" id="80661at2157"/>
<dbReference type="SUPFAM" id="SSF55347">
    <property type="entry name" value="Glyceraldehyde-3-phosphate dehydrogenase-like, C-terminal domain"/>
    <property type="match status" value="1"/>
</dbReference>
<protein>
    <submittedName>
        <fullName evidence="3">Myo-inositol-1-phosphate synthase</fullName>
    </submittedName>
</protein>
<dbReference type="Pfam" id="PF01658">
    <property type="entry name" value="Inos-1-P_synth"/>
    <property type="match status" value="1"/>
</dbReference>
<dbReference type="EMBL" id="CP003423">
    <property type="protein sequence ID" value="AFH42857.1"/>
    <property type="molecule type" value="Genomic_DNA"/>
</dbReference>
<dbReference type="RefSeq" id="WP_014558006.1">
    <property type="nucleotide sequence ID" value="NC_017461.1"/>
</dbReference>
<gene>
    <name evidence="3" type="ordered locus">FFONT_0869</name>
</gene>
<dbReference type="PANTHER" id="PTHR43125">
    <property type="entry name" value="INOSITOL-3-PHOSPHATE SYNTHASE"/>
    <property type="match status" value="1"/>
</dbReference>
<dbReference type="FunCoup" id="I0A1K0">
    <property type="interactions" value="2"/>
</dbReference>
<dbReference type="InterPro" id="IPR052199">
    <property type="entry name" value="MIPS"/>
</dbReference>
<evidence type="ECO:0000313" key="4">
    <source>
        <dbReference type="Proteomes" id="UP000007391"/>
    </source>
</evidence>
<dbReference type="AlphaFoldDB" id="I0A1K0"/>